<dbReference type="Pfam" id="PF03724">
    <property type="entry name" value="META"/>
    <property type="match status" value="1"/>
</dbReference>
<dbReference type="PROSITE" id="PS51257">
    <property type="entry name" value="PROKAR_LIPOPROTEIN"/>
    <property type="match status" value="1"/>
</dbReference>
<name>A0ABX0QGS6_9BACT</name>
<evidence type="ECO:0000313" key="3">
    <source>
        <dbReference type="Proteomes" id="UP000606008"/>
    </source>
</evidence>
<dbReference type="InterPro" id="IPR005184">
    <property type="entry name" value="DUF306_Meta_HslJ"/>
</dbReference>
<keyword evidence="3" id="KW-1185">Reference proteome</keyword>
<dbReference type="RefSeq" id="WP_085411271.1">
    <property type="nucleotide sequence ID" value="NZ_WAEL01000005.1"/>
</dbReference>
<proteinExistence type="predicted"/>
<organism evidence="2 3">
    <name type="scientific">Fibrivirga algicola</name>
    <dbReference type="NCBI Taxonomy" id="2950420"/>
    <lineage>
        <taxon>Bacteria</taxon>
        <taxon>Pseudomonadati</taxon>
        <taxon>Bacteroidota</taxon>
        <taxon>Cytophagia</taxon>
        <taxon>Cytophagales</taxon>
        <taxon>Spirosomataceae</taxon>
        <taxon>Fibrivirga</taxon>
    </lineage>
</organism>
<reference evidence="3" key="1">
    <citation type="submission" date="2019-09" db="EMBL/GenBank/DDBJ databases">
        <authorList>
            <person name="Jung D.-H."/>
        </authorList>
    </citation>
    <scope>NUCLEOTIDE SEQUENCE [LARGE SCALE GENOMIC DNA]</scope>
    <source>
        <strain evidence="3">JA-25</strain>
    </source>
</reference>
<dbReference type="Proteomes" id="UP000606008">
    <property type="component" value="Unassembled WGS sequence"/>
</dbReference>
<dbReference type="Gene3D" id="2.40.128.270">
    <property type="match status" value="1"/>
</dbReference>
<sequence length="162" mass="17296">MKHTRLPVFVLTFLWIGLLLLTAGCSSKKNEITSVASASDMAGNWLLIEPASPYRITLQITDVGSSFIEHYGVQLTGQSSVNQYFATGSFSIRPSIESGPTGTGSVSGLGSTKIAGLPAAMQFENDYFARLQAVNKAELAGTNQLRLSYGGTSPGVLVYKRQ</sequence>
<protein>
    <submittedName>
        <fullName evidence="2">META domain-containing protein</fullName>
    </submittedName>
</protein>
<gene>
    <name evidence="2" type="ORF">F7231_15625</name>
</gene>
<feature type="domain" description="DUF306" evidence="1">
    <location>
        <begin position="72"/>
        <end position="148"/>
    </location>
</feature>
<accession>A0ABX0QGS6</accession>
<comment type="caution">
    <text evidence="2">The sequence shown here is derived from an EMBL/GenBank/DDBJ whole genome shotgun (WGS) entry which is preliminary data.</text>
</comment>
<evidence type="ECO:0000313" key="2">
    <source>
        <dbReference type="EMBL" id="NID11604.1"/>
    </source>
</evidence>
<evidence type="ECO:0000259" key="1">
    <source>
        <dbReference type="Pfam" id="PF03724"/>
    </source>
</evidence>
<dbReference type="EMBL" id="WAEL01000005">
    <property type="protein sequence ID" value="NID11604.1"/>
    <property type="molecule type" value="Genomic_DNA"/>
</dbReference>
<dbReference type="InterPro" id="IPR038670">
    <property type="entry name" value="HslJ-like_sf"/>
</dbReference>
<reference evidence="3" key="2">
    <citation type="submission" date="2023-07" db="EMBL/GenBank/DDBJ databases">
        <authorList>
            <person name="Jung D.-H."/>
        </authorList>
    </citation>
    <scope>NUCLEOTIDE SEQUENCE [LARGE SCALE GENOMIC DNA]</scope>
    <source>
        <strain evidence="3">JA-25</strain>
    </source>
</reference>